<dbReference type="GO" id="GO:0008168">
    <property type="term" value="F:methyltransferase activity"/>
    <property type="evidence" value="ECO:0007669"/>
    <property type="project" value="UniProtKB-KW"/>
</dbReference>
<comment type="caution">
    <text evidence="1">The sequence shown here is derived from an EMBL/GenBank/DDBJ whole genome shotgun (WGS) entry which is preliminary data.</text>
</comment>
<dbReference type="SUPFAM" id="SSF53335">
    <property type="entry name" value="S-adenosyl-L-methionine-dependent methyltransferases"/>
    <property type="match status" value="1"/>
</dbReference>
<dbReference type="PANTHER" id="PTHR43861">
    <property type="entry name" value="TRANS-ACONITATE 2-METHYLTRANSFERASE-RELATED"/>
    <property type="match status" value="1"/>
</dbReference>
<dbReference type="GO" id="GO:0032259">
    <property type="term" value="P:methylation"/>
    <property type="evidence" value="ECO:0007669"/>
    <property type="project" value="UniProtKB-KW"/>
</dbReference>
<dbReference type="Pfam" id="PF13489">
    <property type="entry name" value="Methyltransf_23"/>
    <property type="match status" value="1"/>
</dbReference>
<keyword evidence="1" id="KW-0808">Transferase</keyword>
<proteinExistence type="predicted"/>
<sequence length="221" mass="25162">MSNEIKASWNKNAQEWIKTIQNNAIPSRKFTNPAILEAIKEVRGNTIVDIGCGEGWLTREMKSLGWTATGLDATEDLIIAAREQSNQTFEVFTFEDIIKGEKMPNPPFDAAIFNFCLYGKEDVIPLITKTLNQLTTEGTVLIQTLHPFFLIQNGLAYKGQWVSDSWNGLPGNFTDGHSWYARTMEDWVQELNQIEHIEFNIKEILNDDDKPISLIIKINKI</sequence>
<dbReference type="InterPro" id="IPR029063">
    <property type="entry name" value="SAM-dependent_MTases_sf"/>
</dbReference>
<evidence type="ECO:0000313" key="2">
    <source>
        <dbReference type="Proteomes" id="UP001196136"/>
    </source>
</evidence>
<keyword evidence="2" id="KW-1185">Reference proteome</keyword>
<dbReference type="RefSeq" id="WP_220114794.1">
    <property type="nucleotide sequence ID" value="NZ_JAHZSV010000031.1"/>
</dbReference>
<reference evidence="1 2" key="1">
    <citation type="submission" date="2021-08" db="EMBL/GenBank/DDBJ databases">
        <title>Muricauda profundi sp. nov., a marine bacterium isolated from deep seawater of the Mariana Trench.</title>
        <authorList>
            <person name="Wei Y."/>
        </authorList>
    </citation>
    <scope>NUCLEOTIDE SEQUENCE [LARGE SCALE GENOMIC DNA]</scope>
    <source>
        <strain evidence="1 2">W52</strain>
    </source>
</reference>
<dbReference type="PANTHER" id="PTHR43861:SF1">
    <property type="entry name" value="TRANS-ACONITATE 2-METHYLTRANSFERASE"/>
    <property type="match status" value="1"/>
</dbReference>
<evidence type="ECO:0000313" key="1">
    <source>
        <dbReference type="EMBL" id="MBW8201398.1"/>
    </source>
</evidence>
<dbReference type="Gene3D" id="3.40.50.150">
    <property type="entry name" value="Vaccinia Virus protein VP39"/>
    <property type="match status" value="1"/>
</dbReference>
<protein>
    <submittedName>
        <fullName evidence="1">Class I SAM-dependent methyltransferase</fullName>
    </submittedName>
</protein>
<gene>
    <name evidence="1" type="ORF">K1F36_16360</name>
</gene>
<dbReference type="Proteomes" id="UP001196136">
    <property type="component" value="Unassembled WGS sequence"/>
</dbReference>
<dbReference type="CDD" id="cd02440">
    <property type="entry name" value="AdoMet_MTases"/>
    <property type="match status" value="1"/>
</dbReference>
<accession>A0ABS7EUY4</accession>
<keyword evidence="1" id="KW-0489">Methyltransferase</keyword>
<name>A0ABS7EUY4_9FLAO</name>
<dbReference type="EMBL" id="JAHZSV010000031">
    <property type="protein sequence ID" value="MBW8201398.1"/>
    <property type="molecule type" value="Genomic_DNA"/>
</dbReference>
<organism evidence="1 2">
    <name type="scientific">Flagellimonas abyssi</name>
    <dbReference type="NCBI Taxonomy" id="2864871"/>
    <lineage>
        <taxon>Bacteria</taxon>
        <taxon>Pseudomonadati</taxon>
        <taxon>Bacteroidota</taxon>
        <taxon>Flavobacteriia</taxon>
        <taxon>Flavobacteriales</taxon>
        <taxon>Flavobacteriaceae</taxon>
        <taxon>Flagellimonas</taxon>
    </lineage>
</organism>